<dbReference type="Gene3D" id="3.40.50.300">
    <property type="entry name" value="P-loop containing nucleotide triphosphate hydrolases"/>
    <property type="match status" value="2"/>
</dbReference>
<accession>A0A3M2IXM8</accession>
<gene>
    <name evidence="2" type="ORF">EBM89_18365</name>
</gene>
<dbReference type="Pfam" id="PF13304">
    <property type="entry name" value="AAA_21"/>
    <property type="match status" value="1"/>
</dbReference>
<dbReference type="PANTHER" id="PTHR40396">
    <property type="entry name" value="ATPASE-LIKE PROTEIN"/>
    <property type="match status" value="1"/>
</dbReference>
<sequence length="469" mass="51950">MLPSGPDDTAPRCKVDLFCLVSQIATGGLSMLIAFSVANFRAIREEQRMLFTRAGGGHRSRLDLDAPTPGGVTPVLALYGANASGKSTVLEALYWMRHMVRDSARWEAGSSVPIQPFHFDEPDDERPMSFEVQIRLGDSEYRYGFEALADRFTAEWLYQTPLDATRKVERRLFERRTSEDGVTTVDATSYLKGRKSAIIDATRADSLFLSRAAQENFAALLPVYAWFRSRLGPGIAGADNQPLRIRQTRELVEGSEAGRRAVERLLLAADLGIRGIAEADDPAHEVPEGFVQMITSADVFSGEAQARDFVENNRRPRLLHQVDGRPPVPFAWDDESAGTQELFALAGPVVEALAAGSVLAVDEIESSMHPLLVRAVVELFQSVESNPYGAQLLFSTHDTTLLGDFAGLGYVLDRDQIWFVEKSRHGQIELIPLTDYKPRGSSDLERQYLQGRYGAVPLLSTSLFEGRER</sequence>
<comment type="caution">
    <text evidence="2">The sequence shown here is derived from an EMBL/GenBank/DDBJ whole genome shotgun (WGS) entry which is preliminary data.</text>
</comment>
<evidence type="ECO:0000313" key="3">
    <source>
        <dbReference type="Proteomes" id="UP000269289"/>
    </source>
</evidence>
<feature type="domain" description="ATPase AAA-type core" evidence="1">
    <location>
        <begin position="76"/>
        <end position="402"/>
    </location>
</feature>
<evidence type="ECO:0000313" key="2">
    <source>
        <dbReference type="EMBL" id="RMI04596.1"/>
    </source>
</evidence>
<keyword evidence="3" id="KW-1185">Reference proteome</keyword>
<proteinExistence type="predicted"/>
<dbReference type="EMBL" id="RFFI01000146">
    <property type="protein sequence ID" value="RMI04596.1"/>
    <property type="molecule type" value="Genomic_DNA"/>
</dbReference>
<organism evidence="2 3">
    <name type="scientific">Cellulomonas triticagri</name>
    <dbReference type="NCBI Taxonomy" id="2483352"/>
    <lineage>
        <taxon>Bacteria</taxon>
        <taxon>Bacillati</taxon>
        <taxon>Actinomycetota</taxon>
        <taxon>Actinomycetes</taxon>
        <taxon>Micrococcales</taxon>
        <taxon>Cellulomonadaceae</taxon>
        <taxon>Cellulomonas</taxon>
    </lineage>
</organism>
<evidence type="ECO:0000259" key="1">
    <source>
        <dbReference type="Pfam" id="PF13304"/>
    </source>
</evidence>
<dbReference type="AlphaFoldDB" id="A0A3M2IXM8"/>
<dbReference type="InterPro" id="IPR027417">
    <property type="entry name" value="P-loop_NTPase"/>
</dbReference>
<dbReference type="Proteomes" id="UP000269289">
    <property type="component" value="Unassembled WGS sequence"/>
</dbReference>
<protein>
    <recommendedName>
        <fullName evidence="1">ATPase AAA-type core domain-containing protein</fullName>
    </recommendedName>
</protein>
<dbReference type="GO" id="GO:0005524">
    <property type="term" value="F:ATP binding"/>
    <property type="evidence" value="ECO:0007669"/>
    <property type="project" value="InterPro"/>
</dbReference>
<dbReference type="GO" id="GO:0016887">
    <property type="term" value="F:ATP hydrolysis activity"/>
    <property type="evidence" value="ECO:0007669"/>
    <property type="project" value="InterPro"/>
</dbReference>
<dbReference type="InterPro" id="IPR003959">
    <property type="entry name" value="ATPase_AAA_core"/>
</dbReference>
<dbReference type="PANTHER" id="PTHR40396:SF1">
    <property type="entry name" value="ATPASE AAA-TYPE CORE DOMAIN-CONTAINING PROTEIN"/>
    <property type="match status" value="1"/>
</dbReference>
<dbReference type="SUPFAM" id="SSF52540">
    <property type="entry name" value="P-loop containing nucleoside triphosphate hydrolases"/>
    <property type="match status" value="1"/>
</dbReference>
<name>A0A3M2IXM8_9CELL</name>
<reference evidence="2 3" key="1">
    <citation type="submission" date="2018-10" db="EMBL/GenBank/DDBJ databases">
        <title>Isolation, diversity and antifungal activity of actinobacteria from wheat.</title>
        <authorList>
            <person name="Han C."/>
        </authorList>
    </citation>
    <scope>NUCLEOTIDE SEQUENCE [LARGE SCALE GENOMIC DNA]</scope>
    <source>
        <strain evidence="2 3">NEAU-YY56</strain>
    </source>
</reference>